<feature type="region of interest" description="Disordered" evidence="1">
    <location>
        <begin position="145"/>
        <end position="183"/>
    </location>
</feature>
<organism evidence="2 3">
    <name type="scientific">Chelonia mydas</name>
    <name type="common">Green sea-turtle</name>
    <name type="synonym">Chelonia agassizi</name>
    <dbReference type="NCBI Taxonomy" id="8469"/>
    <lineage>
        <taxon>Eukaryota</taxon>
        <taxon>Metazoa</taxon>
        <taxon>Chordata</taxon>
        <taxon>Craniata</taxon>
        <taxon>Vertebrata</taxon>
        <taxon>Euteleostomi</taxon>
        <taxon>Archelosauria</taxon>
        <taxon>Testudinata</taxon>
        <taxon>Testudines</taxon>
        <taxon>Cryptodira</taxon>
        <taxon>Durocryptodira</taxon>
        <taxon>Americhelydia</taxon>
        <taxon>Chelonioidea</taxon>
        <taxon>Cheloniidae</taxon>
        <taxon>Chelonia</taxon>
    </lineage>
</organism>
<dbReference type="EMBL" id="KB519582">
    <property type="protein sequence ID" value="EMP38519.1"/>
    <property type="molecule type" value="Genomic_DNA"/>
</dbReference>
<evidence type="ECO:0000313" key="2">
    <source>
        <dbReference type="EMBL" id="EMP38519.1"/>
    </source>
</evidence>
<reference evidence="3" key="1">
    <citation type="journal article" date="2013" name="Nat. Genet.">
        <title>The draft genomes of soft-shell turtle and green sea turtle yield insights into the development and evolution of the turtle-specific body plan.</title>
        <authorList>
            <person name="Wang Z."/>
            <person name="Pascual-Anaya J."/>
            <person name="Zadissa A."/>
            <person name="Li W."/>
            <person name="Niimura Y."/>
            <person name="Huang Z."/>
            <person name="Li C."/>
            <person name="White S."/>
            <person name="Xiong Z."/>
            <person name="Fang D."/>
            <person name="Wang B."/>
            <person name="Ming Y."/>
            <person name="Chen Y."/>
            <person name="Zheng Y."/>
            <person name="Kuraku S."/>
            <person name="Pignatelli M."/>
            <person name="Herrero J."/>
            <person name="Beal K."/>
            <person name="Nozawa M."/>
            <person name="Li Q."/>
            <person name="Wang J."/>
            <person name="Zhang H."/>
            <person name="Yu L."/>
            <person name="Shigenobu S."/>
            <person name="Wang J."/>
            <person name="Liu J."/>
            <person name="Flicek P."/>
            <person name="Searle S."/>
            <person name="Wang J."/>
            <person name="Kuratani S."/>
            <person name="Yin Y."/>
            <person name="Aken B."/>
            <person name="Zhang G."/>
            <person name="Irie N."/>
        </authorList>
    </citation>
    <scope>NUCLEOTIDE SEQUENCE [LARGE SCALE GENOMIC DNA]</scope>
</reference>
<protein>
    <submittedName>
        <fullName evidence="2">Uncharacterized protein</fullName>
    </submittedName>
</protein>
<sequence>MEASNRAPPAPLTSEAPASPEASITLGAGWEGPGVVGGDLPSIYEEIEALDLTPVTQREDDPLPAGLDLSDLTPAPPFPCSLPIITASAPTSEGPLDSSTCPVAGGAPLTAAEPAEARASALRLGPELPGVSPIGVEQLTFFPGGGRTENCSPPDAMAITPAVEPEPGITGDPLPVPQTPEPD</sequence>
<feature type="compositionally biased region" description="Pro residues" evidence="1">
    <location>
        <begin position="174"/>
        <end position="183"/>
    </location>
</feature>
<gene>
    <name evidence="2" type="ORF">UY3_04304</name>
</gene>
<feature type="region of interest" description="Disordered" evidence="1">
    <location>
        <begin position="1"/>
        <end position="40"/>
    </location>
</feature>
<evidence type="ECO:0000313" key="3">
    <source>
        <dbReference type="Proteomes" id="UP000031443"/>
    </source>
</evidence>
<accession>M7BMQ5</accession>
<name>M7BMQ5_CHEMY</name>
<feature type="region of interest" description="Disordered" evidence="1">
    <location>
        <begin position="52"/>
        <end position="71"/>
    </location>
</feature>
<dbReference type="AlphaFoldDB" id="M7BMQ5"/>
<dbReference type="Proteomes" id="UP000031443">
    <property type="component" value="Unassembled WGS sequence"/>
</dbReference>
<proteinExistence type="predicted"/>
<evidence type="ECO:0000256" key="1">
    <source>
        <dbReference type="SAM" id="MobiDB-lite"/>
    </source>
</evidence>
<keyword evidence="3" id="KW-1185">Reference proteome</keyword>
<feature type="region of interest" description="Disordered" evidence="1">
    <location>
        <begin position="78"/>
        <end position="100"/>
    </location>
</feature>